<evidence type="ECO:0000259" key="4">
    <source>
        <dbReference type="PROSITE" id="PS50893"/>
    </source>
</evidence>
<dbReference type="PANTHER" id="PTHR42788">
    <property type="entry name" value="TAURINE IMPORT ATP-BINDING PROTEIN-RELATED"/>
    <property type="match status" value="1"/>
</dbReference>
<dbReference type="InterPro" id="IPR027417">
    <property type="entry name" value="P-loop_NTPase"/>
</dbReference>
<protein>
    <submittedName>
        <fullName evidence="5">Vitamin B12 import ATP-binding protein BtuD</fullName>
    </submittedName>
</protein>
<dbReference type="InterPro" id="IPR050166">
    <property type="entry name" value="ABC_transporter_ATP-bind"/>
</dbReference>
<evidence type="ECO:0000256" key="2">
    <source>
        <dbReference type="ARBA" id="ARBA00022741"/>
    </source>
</evidence>
<keyword evidence="3 5" id="KW-0067">ATP-binding</keyword>
<dbReference type="SUPFAM" id="SSF52540">
    <property type="entry name" value="P-loop containing nucleoside triphosphate hydrolases"/>
    <property type="match status" value="1"/>
</dbReference>
<dbReference type="GO" id="GO:0005524">
    <property type="term" value="F:ATP binding"/>
    <property type="evidence" value="ECO:0007669"/>
    <property type="project" value="UniProtKB-KW"/>
</dbReference>
<evidence type="ECO:0000313" key="5">
    <source>
        <dbReference type="EMBL" id="MPL81374.1"/>
    </source>
</evidence>
<organism evidence="5">
    <name type="scientific">bioreactor metagenome</name>
    <dbReference type="NCBI Taxonomy" id="1076179"/>
    <lineage>
        <taxon>unclassified sequences</taxon>
        <taxon>metagenomes</taxon>
        <taxon>ecological metagenomes</taxon>
    </lineage>
</organism>
<dbReference type="InterPro" id="IPR003439">
    <property type="entry name" value="ABC_transporter-like_ATP-bd"/>
</dbReference>
<accession>A0A644UR50</accession>
<dbReference type="AlphaFoldDB" id="A0A644UR50"/>
<evidence type="ECO:0000256" key="3">
    <source>
        <dbReference type="ARBA" id="ARBA00022840"/>
    </source>
</evidence>
<dbReference type="PROSITE" id="PS50893">
    <property type="entry name" value="ABC_TRANSPORTER_2"/>
    <property type="match status" value="1"/>
</dbReference>
<keyword evidence="1" id="KW-0813">Transport</keyword>
<dbReference type="GO" id="GO:0016887">
    <property type="term" value="F:ATP hydrolysis activity"/>
    <property type="evidence" value="ECO:0007669"/>
    <property type="project" value="InterPro"/>
</dbReference>
<reference evidence="5" key="1">
    <citation type="submission" date="2019-08" db="EMBL/GenBank/DDBJ databases">
        <authorList>
            <person name="Kucharzyk K."/>
            <person name="Murdoch R.W."/>
            <person name="Higgins S."/>
            <person name="Loffler F."/>
        </authorList>
    </citation>
    <scope>NUCLEOTIDE SEQUENCE</scope>
</reference>
<dbReference type="Gene3D" id="3.40.50.300">
    <property type="entry name" value="P-loop containing nucleotide triphosphate hydrolases"/>
    <property type="match status" value="1"/>
</dbReference>
<dbReference type="EMBL" id="VSSQ01000149">
    <property type="protein sequence ID" value="MPL81374.1"/>
    <property type="molecule type" value="Genomic_DNA"/>
</dbReference>
<sequence length="207" mass="22913">MSPLVVFRKVDYRFGTRRVLHNVNFSLVPGSCAVLTGPSGTGKSTLVRIMTGLLLPHRGNVTLNARRVGFVFQEPRLLPWRTALQNILLPCDAQNPDTKRNVLELLEAVGLSDAADRLPGELSGGMRQRVSLARALAVRPDLLILDEPFTGLDAPLRESMKMLIETMVHGGRSEANITVVQVAHHEQDILRHADKYFRLEGGNLTTF</sequence>
<evidence type="ECO:0000256" key="1">
    <source>
        <dbReference type="ARBA" id="ARBA00022448"/>
    </source>
</evidence>
<gene>
    <name evidence="5" type="primary">btuD_68</name>
    <name evidence="5" type="ORF">SDC9_27291</name>
</gene>
<proteinExistence type="predicted"/>
<dbReference type="SMART" id="SM00382">
    <property type="entry name" value="AAA"/>
    <property type="match status" value="1"/>
</dbReference>
<dbReference type="InterPro" id="IPR003593">
    <property type="entry name" value="AAA+_ATPase"/>
</dbReference>
<dbReference type="PANTHER" id="PTHR42788:SF13">
    <property type="entry name" value="ALIPHATIC SULFONATES IMPORT ATP-BINDING PROTEIN SSUB"/>
    <property type="match status" value="1"/>
</dbReference>
<name>A0A644UR50_9ZZZZ</name>
<dbReference type="Pfam" id="PF00005">
    <property type="entry name" value="ABC_tran"/>
    <property type="match status" value="1"/>
</dbReference>
<comment type="caution">
    <text evidence="5">The sequence shown here is derived from an EMBL/GenBank/DDBJ whole genome shotgun (WGS) entry which is preliminary data.</text>
</comment>
<keyword evidence="2" id="KW-0547">Nucleotide-binding</keyword>
<dbReference type="PROSITE" id="PS00211">
    <property type="entry name" value="ABC_TRANSPORTER_1"/>
    <property type="match status" value="1"/>
</dbReference>
<feature type="domain" description="ABC transporter" evidence="4">
    <location>
        <begin position="5"/>
        <end position="207"/>
    </location>
</feature>
<dbReference type="InterPro" id="IPR017871">
    <property type="entry name" value="ABC_transporter-like_CS"/>
</dbReference>